<proteinExistence type="predicted"/>
<sequence>MLRTTVQDATGAPVVLVDSVSSLDVDDRGAVAVTGSHGGSSSAEWGTRFLPGLIFFNDAGMGKDRAGAAALDLLDAGAIACAVVDHNTGRIGDADDTWRHGVVSAVNRAAAAGGLTAGQTVRAAAEAWHTSGVSAGR</sequence>
<dbReference type="AlphaFoldDB" id="A0AAC9HSD8"/>
<dbReference type="KEGG" id="ahm:TL08_19780"/>
<keyword evidence="2" id="KW-1185">Reference proteome</keyword>
<evidence type="ECO:0000313" key="1">
    <source>
        <dbReference type="EMBL" id="AOS64747.1"/>
    </source>
</evidence>
<dbReference type="EMBL" id="CP014859">
    <property type="protein sequence ID" value="AOS64747.1"/>
    <property type="molecule type" value="Genomic_DNA"/>
</dbReference>
<dbReference type="RefSeq" id="WP_069851031.1">
    <property type="nucleotide sequence ID" value="NZ_CP014859.1"/>
</dbReference>
<accession>A0AAC9HSD8</accession>
<protein>
    <submittedName>
        <fullName evidence="1">Uncharacterized protein</fullName>
    </submittedName>
</protein>
<organism evidence="1 2">
    <name type="scientific">Actinoalloteichus hymeniacidonis</name>
    <dbReference type="NCBI Taxonomy" id="340345"/>
    <lineage>
        <taxon>Bacteria</taxon>
        <taxon>Bacillati</taxon>
        <taxon>Actinomycetota</taxon>
        <taxon>Actinomycetes</taxon>
        <taxon>Pseudonocardiales</taxon>
        <taxon>Pseudonocardiaceae</taxon>
        <taxon>Actinoalloteichus</taxon>
    </lineage>
</organism>
<gene>
    <name evidence="1" type="ORF">TL08_19780</name>
</gene>
<name>A0AAC9HSD8_9PSEU</name>
<reference evidence="2" key="1">
    <citation type="submission" date="2016-03" db="EMBL/GenBank/DDBJ databases">
        <title>Complete genome sequence of the type strain Actinoalloteichus hymeniacidonis DSM 45092.</title>
        <authorList>
            <person name="Schaffert L."/>
            <person name="Albersmeier A."/>
            <person name="Winkler A."/>
            <person name="Kalinowski J."/>
            <person name="Zotchev S."/>
            <person name="Ruckert C."/>
        </authorList>
    </citation>
    <scope>NUCLEOTIDE SEQUENCE [LARGE SCALE GENOMIC DNA]</scope>
    <source>
        <strain evidence="2">HPA177(T) (DSM 45092(T))</strain>
    </source>
</reference>
<evidence type="ECO:0000313" key="2">
    <source>
        <dbReference type="Proteomes" id="UP000095210"/>
    </source>
</evidence>
<dbReference type="Proteomes" id="UP000095210">
    <property type="component" value="Chromosome"/>
</dbReference>